<evidence type="ECO:0000313" key="2">
    <source>
        <dbReference type="EMBL" id="OIR20138.1"/>
    </source>
</evidence>
<comment type="caution">
    <text evidence="2">The sequence shown here is derived from an EMBL/GenBank/DDBJ whole genome shotgun (WGS) entry which is preliminary data.</text>
</comment>
<evidence type="ECO:0000256" key="1">
    <source>
        <dbReference type="SAM" id="Phobius"/>
    </source>
</evidence>
<keyword evidence="1" id="KW-0472">Membrane</keyword>
<name>A0A1J5TGQ9_9ARCH</name>
<dbReference type="Proteomes" id="UP000183375">
    <property type="component" value="Unassembled WGS sequence"/>
</dbReference>
<gene>
    <name evidence="2" type="ORF">BEU01_02000</name>
</gene>
<organism evidence="2 3">
    <name type="scientific">Marine Group III euryarchaeote CG-Epi4</name>
    <dbReference type="NCBI Taxonomy" id="1888998"/>
    <lineage>
        <taxon>Archaea</taxon>
        <taxon>Methanobacteriati</taxon>
        <taxon>Thermoplasmatota</taxon>
        <taxon>Thermoplasmata</taxon>
        <taxon>Candidatus Thermoprofundales</taxon>
    </lineage>
</organism>
<feature type="transmembrane region" description="Helical" evidence="1">
    <location>
        <begin position="36"/>
        <end position="55"/>
    </location>
</feature>
<sequence length="61" mass="7129">MARLDVKDKDPFAHADDEPKDKISTIGFIFRALFRYLKIFIFFYGLSAIIYYYVFGTLPGL</sequence>
<dbReference type="AlphaFoldDB" id="A0A1J5TGQ9"/>
<protein>
    <submittedName>
        <fullName evidence="2">Uncharacterized protein</fullName>
    </submittedName>
</protein>
<accession>A0A1J5TGQ9</accession>
<dbReference type="EMBL" id="MIYX01000024">
    <property type="protein sequence ID" value="OIR20138.1"/>
    <property type="molecule type" value="Genomic_DNA"/>
</dbReference>
<evidence type="ECO:0000313" key="3">
    <source>
        <dbReference type="Proteomes" id="UP000183375"/>
    </source>
</evidence>
<proteinExistence type="predicted"/>
<keyword evidence="1" id="KW-1133">Transmembrane helix</keyword>
<keyword evidence="1" id="KW-0812">Transmembrane</keyword>
<reference evidence="2 3" key="1">
    <citation type="submission" date="2016-08" db="EMBL/GenBank/DDBJ databases">
        <title>New Insights into Marine Group III Euryarchaeota, from dark to light.</title>
        <authorList>
            <person name="Haro-Moreno J.M."/>
            <person name="Rodriguez-Valera F."/>
            <person name="Lopez-Garcia P."/>
            <person name="Moreira D."/>
            <person name="Martin-Cuadrado A.B."/>
        </authorList>
    </citation>
    <scope>NUCLEOTIDE SEQUENCE [LARGE SCALE GENOMIC DNA]</scope>
    <source>
        <strain evidence="2">CG-Epi4</strain>
    </source>
</reference>